<dbReference type="Proteomes" id="UP000032417">
    <property type="component" value="Chromosome 1"/>
</dbReference>
<keyword evidence="4 8" id="KW-0812">Transmembrane</keyword>
<dbReference type="Gene3D" id="2.40.170.20">
    <property type="entry name" value="TonB-dependent receptor, beta-barrel domain"/>
    <property type="match status" value="1"/>
</dbReference>
<evidence type="ECO:0008006" key="14">
    <source>
        <dbReference type="Google" id="ProtNLM"/>
    </source>
</evidence>
<dbReference type="Gene3D" id="2.170.130.10">
    <property type="entry name" value="TonB-dependent receptor, plug domain"/>
    <property type="match status" value="1"/>
</dbReference>
<keyword evidence="2 8" id="KW-0813">Transport</keyword>
<keyword evidence="6 8" id="KW-0472">Membrane</keyword>
<reference evidence="12 13" key="1">
    <citation type="submission" date="2014-08" db="EMBL/GenBank/DDBJ databases">
        <authorList>
            <person name="Wibberg D."/>
        </authorList>
    </citation>
    <scope>NUCLEOTIDE SEQUENCE [LARGE SCALE GENOMIC DNA]</scope>
    <source>
        <strain evidence="13">ING2-E5B</strain>
    </source>
</reference>
<accession>A0A098BZS6</accession>
<dbReference type="SUPFAM" id="SSF49464">
    <property type="entry name" value="Carboxypeptidase regulatory domain-like"/>
    <property type="match status" value="1"/>
</dbReference>
<gene>
    <name evidence="12" type="ORF">ING2E5B_0914</name>
</gene>
<dbReference type="GO" id="GO:0009279">
    <property type="term" value="C:cell outer membrane"/>
    <property type="evidence" value="ECO:0007669"/>
    <property type="project" value="UniProtKB-SubCell"/>
</dbReference>
<dbReference type="InterPro" id="IPR000531">
    <property type="entry name" value="Beta-barrel_TonB"/>
</dbReference>
<dbReference type="Gene3D" id="2.60.40.1120">
    <property type="entry name" value="Carboxypeptidase-like, regulatory domain"/>
    <property type="match status" value="1"/>
</dbReference>
<keyword evidence="13" id="KW-1185">Reference proteome</keyword>
<dbReference type="KEGG" id="pbt:ING2E5B_0914"/>
<dbReference type="InterPro" id="IPR023997">
    <property type="entry name" value="TonB-dep_OMP_SusC/RagA_CS"/>
</dbReference>
<evidence type="ECO:0000256" key="4">
    <source>
        <dbReference type="ARBA" id="ARBA00022692"/>
    </source>
</evidence>
<organism evidence="12 13">
    <name type="scientific">Fermentimonas caenicola</name>
    <dbReference type="NCBI Taxonomy" id="1562970"/>
    <lineage>
        <taxon>Bacteria</taxon>
        <taxon>Pseudomonadati</taxon>
        <taxon>Bacteroidota</taxon>
        <taxon>Bacteroidia</taxon>
        <taxon>Bacteroidales</taxon>
        <taxon>Dysgonomonadaceae</taxon>
        <taxon>Fermentimonas</taxon>
    </lineage>
</organism>
<evidence type="ECO:0000256" key="1">
    <source>
        <dbReference type="ARBA" id="ARBA00004571"/>
    </source>
</evidence>
<keyword evidence="5 9" id="KW-0798">TonB box</keyword>
<dbReference type="AlphaFoldDB" id="A0A098BZS6"/>
<dbReference type="FunFam" id="2.60.40.1120:FF:000003">
    <property type="entry name" value="Outer membrane protein Omp121"/>
    <property type="match status" value="1"/>
</dbReference>
<evidence type="ECO:0000259" key="10">
    <source>
        <dbReference type="Pfam" id="PF00593"/>
    </source>
</evidence>
<evidence type="ECO:0000259" key="11">
    <source>
        <dbReference type="Pfam" id="PF07715"/>
    </source>
</evidence>
<keyword evidence="7 8" id="KW-0998">Cell outer membrane</keyword>
<evidence type="ECO:0000313" key="13">
    <source>
        <dbReference type="Proteomes" id="UP000032417"/>
    </source>
</evidence>
<sequence length="1025" mass="112601">MNKKDSIKRLILSVLSLMVAVPLLFAQNIVQVSGKVVDIQNEPMIGVSVLEKGTTNGTITDIDGNYQISVRQGATLVFSYIGYITQEKTVSANTLNVTMDEDMQALDEVVVIGYGVQRKSSLTGAVSSVKSEDLEARTIARPEMALQGKTAGVQVLSSTARPGASPSVRIRGISSNGSSEPLYVIDGRIASDIGGIDPNDIESMEVLKDGASAAIYGAAAGNGVVLITTKRGKGSGKITYNLQHTSQSLGRIPEVMNSQQYKDYFIEAGKIAEGAFNLNWDGVTNTDWTDVAFENSSMMRHNLTFQGGNESGALYLSLSSLDNDGMVVGNSDTYNRLTGMINASWKIKPWLEVVTNNQIEHYKVQSVAEGNEYGSLLLSVLQLDPLTKPLYPISNLPQHMADTYAQHPNMLGDGKGNLYGISAFTGNAEAINPLAMRDRSFTKNRGFNINGTTYLNFNPIKPLTITSRLGYRLSSSSSYGVSHDYYYHGTAKQDYIQVNASDYSPTYWQWENFMNYDRKFGDHNTTLMLGTSFSESRSFGVSGNKRGDDQNIGFLQDDPLFWYFAYATSDAAKDISGGEENFSRKLAYFGRLNYDYKNKYLAQFSLRADAADLSVLPKQKRWGYFPAASFGWVISEEDFIKGSNDFMTHLKLRASWGQNGSTASLGGYRWNVSVGSTGHIAIGNNNDFYYVNGYAPSATGNEQLKWETSEQTNIGIDARFLNNRLSLTADYFNKETKDLIVSGIKASTVVGNTFSPVNAGNITNKGIELELGWQDRIGDFSYGVRGNISTLKNKVTYIHESLAAIDGTSLVTYGAITRFEVGKPAWYFYGYEFTGVDKETGEPIFADQDGDGAITDNDKTEIGKGIADLTYGITLTAGWKNFDLIVFGTGSHGNDIYMGLNRVDYNLNQLTYFTENRWTRNNPNGTTPRAYATDFTKFMTSSGSVFDGSFFKIKQIQLGYSIPRNLLSKISIDNLRIYGSLEDYFTFTDYPGFDPEVTGVGSALGVDKGSYPNSKKVVVGLAVTF</sequence>
<dbReference type="Pfam" id="PF00593">
    <property type="entry name" value="TonB_dep_Rec_b-barrel"/>
    <property type="match status" value="1"/>
</dbReference>
<proteinExistence type="inferred from homology"/>
<evidence type="ECO:0000256" key="3">
    <source>
        <dbReference type="ARBA" id="ARBA00022452"/>
    </source>
</evidence>
<dbReference type="NCBIfam" id="TIGR04057">
    <property type="entry name" value="SusC_RagA_signa"/>
    <property type="match status" value="1"/>
</dbReference>
<feature type="domain" description="TonB-dependent receptor plug" evidence="11">
    <location>
        <begin position="119"/>
        <end position="224"/>
    </location>
</feature>
<dbReference type="InterPro" id="IPR012910">
    <property type="entry name" value="Plug_dom"/>
</dbReference>
<dbReference type="OrthoDB" id="1109428at2"/>
<dbReference type="InterPro" id="IPR039426">
    <property type="entry name" value="TonB-dep_rcpt-like"/>
</dbReference>
<keyword evidence="3 8" id="KW-1134">Transmembrane beta strand</keyword>
<dbReference type="STRING" id="1562970.ING2E5B_0914"/>
<evidence type="ECO:0000256" key="8">
    <source>
        <dbReference type="PROSITE-ProRule" id="PRU01360"/>
    </source>
</evidence>
<name>A0A098BZS6_9BACT</name>
<evidence type="ECO:0000256" key="5">
    <source>
        <dbReference type="ARBA" id="ARBA00023077"/>
    </source>
</evidence>
<protein>
    <recommendedName>
        <fullName evidence="14">TonB-dependent receptor</fullName>
    </recommendedName>
</protein>
<evidence type="ECO:0000256" key="6">
    <source>
        <dbReference type="ARBA" id="ARBA00023136"/>
    </source>
</evidence>
<dbReference type="InterPro" id="IPR008969">
    <property type="entry name" value="CarboxyPept-like_regulatory"/>
</dbReference>
<comment type="subcellular location">
    <subcellularLocation>
        <location evidence="1 8">Cell outer membrane</location>
        <topology evidence="1 8">Multi-pass membrane protein</topology>
    </subcellularLocation>
</comment>
<feature type="domain" description="TonB-dependent receptor-like beta-barrel" evidence="10">
    <location>
        <begin position="436"/>
        <end position="836"/>
    </location>
</feature>
<dbReference type="PATRIC" id="fig|1562970.3.peg.906"/>
<dbReference type="InterPro" id="IPR023996">
    <property type="entry name" value="TonB-dep_OMP_SusC/RagA"/>
</dbReference>
<evidence type="ECO:0000256" key="2">
    <source>
        <dbReference type="ARBA" id="ARBA00022448"/>
    </source>
</evidence>
<dbReference type="NCBIfam" id="TIGR04056">
    <property type="entry name" value="OMP_RagA_SusC"/>
    <property type="match status" value="1"/>
</dbReference>
<evidence type="ECO:0000313" key="12">
    <source>
        <dbReference type="EMBL" id="CEA15676.1"/>
    </source>
</evidence>
<dbReference type="Pfam" id="PF07715">
    <property type="entry name" value="Plug"/>
    <property type="match status" value="1"/>
</dbReference>
<comment type="similarity">
    <text evidence="8 9">Belongs to the TonB-dependent receptor family.</text>
</comment>
<dbReference type="InterPro" id="IPR036942">
    <property type="entry name" value="Beta-barrel_TonB_sf"/>
</dbReference>
<dbReference type="InterPro" id="IPR037066">
    <property type="entry name" value="Plug_dom_sf"/>
</dbReference>
<dbReference type="PROSITE" id="PS52016">
    <property type="entry name" value="TONB_DEPENDENT_REC_3"/>
    <property type="match status" value="1"/>
</dbReference>
<evidence type="ECO:0000256" key="9">
    <source>
        <dbReference type="RuleBase" id="RU003357"/>
    </source>
</evidence>
<dbReference type="SUPFAM" id="SSF56935">
    <property type="entry name" value="Porins"/>
    <property type="match status" value="1"/>
</dbReference>
<dbReference type="HOGENOM" id="CLU_004317_0_2_10"/>
<dbReference type="Pfam" id="PF13715">
    <property type="entry name" value="CarbopepD_reg_2"/>
    <property type="match status" value="1"/>
</dbReference>
<evidence type="ECO:0000256" key="7">
    <source>
        <dbReference type="ARBA" id="ARBA00023237"/>
    </source>
</evidence>
<dbReference type="EMBL" id="LN515532">
    <property type="protein sequence ID" value="CEA15676.1"/>
    <property type="molecule type" value="Genomic_DNA"/>
</dbReference>